<evidence type="ECO:0000259" key="1">
    <source>
        <dbReference type="PROSITE" id="PS50164"/>
    </source>
</evidence>
<dbReference type="AlphaFoldDB" id="X0WNU1"/>
<dbReference type="EMBL" id="BARS01037574">
    <property type="protein sequence ID" value="GAG14356.1"/>
    <property type="molecule type" value="Genomic_DNA"/>
</dbReference>
<dbReference type="PANTHER" id="PTHR34477">
    <property type="entry name" value="UPF0213 PROTEIN YHBQ"/>
    <property type="match status" value="1"/>
</dbReference>
<sequence>MSKEMDEVDADSSADTWFVYILRCVDRSLYTGITKDVSRRCEQHNAGTASRYTRSRLPV</sequence>
<dbReference type="CDD" id="cd10456">
    <property type="entry name" value="GIY-YIG_UPF0213"/>
    <property type="match status" value="1"/>
</dbReference>
<dbReference type="InterPro" id="IPR000305">
    <property type="entry name" value="GIY-YIG_endonuc"/>
</dbReference>
<dbReference type="Gene3D" id="3.40.1440.10">
    <property type="entry name" value="GIY-YIG endonuclease"/>
    <property type="match status" value="1"/>
</dbReference>
<dbReference type="Pfam" id="PF01541">
    <property type="entry name" value="GIY-YIG"/>
    <property type="match status" value="1"/>
</dbReference>
<gene>
    <name evidence="2" type="ORF">S01H1_57605</name>
</gene>
<organism evidence="2">
    <name type="scientific">marine sediment metagenome</name>
    <dbReference type="NCBI Taxonomy" id="412755"/>
    <lineage>
        <taxon>unclassified sequences</taxon>
        <taxon>metagenomes</taxon>
        <taxon>ecological metagenomes</taxon>
    </lineage>
</organism>
<dbReference type="InterPro" id="IPR050190">
    <property type="entry name" value="UPF0213_domain"/>
</dbReference>
<accession>X0WNU1</accession>
<feature type="domain" description="GIY-YIG" evidence="1">
    <location>
        <begin position="15"/>
        <end position="59"/>
    </location>
</feature>
<reference evidence="2" key="1">
    <citation type="journal article" date="2014" name="Front. Microbiol.">
        <title>High frequency of phylogenetically diverse reductive dehalogenase-homologous genes in deep subseafloor sedimentary metagenomes.</title>
        <authorList>
            <person name="Kawai M."/>
            <person name="Futagami T."/>
            <person name="Toyoda A."/>
            <person name="Takaki Y."/>
            <person name="Nishi S."/>
            <person name="Hori S."/>
            <person name="Arai W."/>
            <person name="Tsubouchi T."/>
            <person name="Morono Y."/>
            <person name="Uchiyama I."/>
            <person name="Ito T."/>
            <person name="Fujiyama A."/>
            <person name="Inagaki F."/>
            <person name="Takami H."/>
        </authorList>
    </citation>
    <scope>NUCLEOTIDE SEQUENCE</scope>
    <source>
        <strain evidence="2">Expedition CK06-06</strain>
    </source>
</reference>
<name>X0WNU1_9ZZZZ</name>
<dbReference type="SUPFAM" id="SSF82771">
    <property type="entry name" value="GIY-YIG endonuclease"/>
    <property type="match status" value="1"/>
</dbReference>
<evidence type="ECO:0000313" key="2">
    <source>
        <dbReference type="EMBL" id="GAG14356.1"/>
    </source>
</evidence>
<dbReference type="PROSITE" id="PS50164">
    <property type="entry name" value="GIY_YIG"/>
    <property type="match status" value="1"/>
</dbReference>
<dbReference type="PANTHER" id="PTHR34477:SF1">
    <property type="entry name" value="UPF0213 PROTEIN YHBQ"/>
    <property type="match status" value="1"/>
</dbReference>
<protein>
    <recommendedName>
        <fullName evidence="1">GIY-YIG domain-containing protein</fullName>
    </recommendedName>
</protein>
<comment type="caution">
    <text evidence="2">The sequence shown here is derived from an EMBL/GenBank/DDBJ whole genome shotgun (WGS) entry which is preliminary data.</text>
</comment>
<feature type="non-terminal residue" evidence="2">
    <location>
        <position position="59"/>
    </location>
</feature>
<dbReference type="InterPro" id="IPR035901">
    <property type="entry name" value="GIY-YIG_endonuc_sf"/>
</dbReference>
<proteinExistence type="predicted"/>